<evidence type="ECO:0000313" key="2">
    <source>
        <dbReference type="Proteomes" id="UP000663722"/>
    </source>
</evidence>
<dbReference type="AlphaFoldDB" id="A0A975BJL3"/>
<name>A0A975BJL3_9BACT</name>
<accession>A0A975BJL3</accession>
<evidence type="ECO:0000313" key="1">
    <source>
        <dbReference type="EMBL" id="QTA86462.1"/>
    </source>
</evidence>
<dbReference type="EMBL" id="CP061800">
    <property type="protein sequence ID" value="QTA86462.1"/>
    <property type="molecule type" value="Genomic_DNA"/>
</dbReference>
<organism evidence="1 2">
    <name type="scientific">Desulfonema magnum</name>
    <dbReference type="NCBI Taxonomy" id="45655"/>
    <lineage>
        <taxon>Bacteria</taxon>
        <taxon>Pseudomonadati</taxon>
        <taxon>Thermodesulfobacteriota</taxon>
        <taxon>Desulfobacteria</taxon>
        <taxon>Desulfobacterales</taxon>
        <taxon>Desulfococcaceae</taxon>
        <taxon>Desulfonema</taxon>
    </lineage>
</organism>
<gene>
    <name evidence="1" type="ORF">dnm_024850</name>
</gene>
<sequence length="48" mass="5477">MFNELIYVTVKSLSGRAFRSSVEFVCHFECKNTGCPLYSIRSIVFPSI</sequence>
<keyword evidence="2" id="KW-1185">Reference proteome</keyword>
<protein>
    <submittedName>
        <fullName evidence="1">Uncharacterized protein</fullName>
    </submittedName>
</protein>
<reference evidence="1" key="1">
    <citation type="journal article" date="2021" name="Microb. Physiol.">
        <title>Proteogenomic Insights into the Physiology of Marine, Sulfate-Reducing, Filamentous Desulfonema limicola and Desulfonema magnum.</title>
        <authorList>
            <person name="Schnaars V."/>
            <person name="Wohlbrand L."/>
            <person name="Scheve S."/>
            <person name="Hinrichs C."/>
            <person name="Reinhardt R."/>
            <person name="Rabus R."/>
        </authorList>
    </citation>
    <scope>NUCLEOTIDE SEQUENCE</scope>
    <source>
        <strain evidence="1">4be13</strain>
    </source>
</reference>
<dbReference type="Proteomes" id="UP000663722">
    <property type="component" value="Chromosome"/>
</dbReference>
<dbReference type="KEGG" id="dmm:dnm_024850"/>
<proteinExistence type="predicted"/>